<accession>A0A517Y4K3</accession>
<gene>
    <name evidence="1" type="ORF">ETAA8_02410</name>
</gene>
<protein>
    <submittedName>
        <fullName evidence="1">Uncharacterized protein</fullName>
    </submittedName>
</protein>
<organism evidence="1 2">
    <name type="scientific">Anatilimnocola aggregata</name>
    <dbReference type="NCBI Taxonomy" id="2528021"/>
    <lineage>
        <taxon>Bacteria</taxon>
        <taxon>Pseudomonadati</taxon>
        <taxon>Planctomycetota</taxon>
        <taxon>Planctomycetia</taxon>
        <taxon>Pirellulales</taxon>
        <taxon>Pirellulaceae</taxon>
        <taxon>Anatilimnocola</taxon>
    </lineage>
</organism>
<proteinExistence type="predicted"/>
<evidence type="ECO:0000313" key="2">
    <source>
        <dbReference type="Proteomes" id="UP000315017"/>
    </source>
</evidence>
<reference evidence="1 2" key="1">
    <citation type="submission" date="2019-02" db="EMBL/GenBank/DDBJ databases">
        <title>Deep-cultivation of Planctomycetes and their phenomic and genomic characterization uncovers novel biology.</title>
        <authorList>
            <person name="Wiegand S."/>
            <person name="Jogler M."/>
            <person name="Boedeker C."/>
            <person name="Pinto D."/>
            <person name="Vollmers J."/>
            <person name="Rivas-Marin E."/>
            <person name="Kohn T."/>
            <person name="Peeters S.H."/>
            <person name="Heuer A."/>
            <person name="Rast P."/>
            <person name="Oberbeckmann S."/>
            <person name="Bunk B."/>
            <person name="Jeske O."/>
            <person name="Meyerdierks A."/>
            <person name="Storesund J.E."/>
            <person name="Kallscheuer N."/>
            <person name="Luecker S."/>
            <person name="Lage O.M."/>
            <person name="Pohl T."/>
            <person name="Merkel B.J."/>
            <person name="Hornburger P."/>
            <person name="Mueller R.-W."/>
            <person name="Bruemmer F."/>
            <person name="Labrenz M."/>
            <person name="Spormann A.M."/>
            <person name="Op den Camp H."/>
            <person name="Overmann J."/>
            <person name="Amann R."/>
            <person name="Jetten M.S.M."/>
            <person name="Mascher T."/>
            <person name="Medema M.H."/>
            <person name="Devos D.P."/>
            <person name="Kaster A.-K."/>
            <person name="Ovreas L."/>
            <person name="Rohde M."/>
            <person name="Galperin M.Y."/>
            <person name="Jogler C."/>
        </authorList>
    </citation>
    <scope>NUCLEOTIDE SEQUENCE [LARGE SCALE GENOMIC DNA]</scope>
    <source>
        <strain evidence="1 2">ETA_A8</strain>
    </source>
</reference>
<evidence type="ECO:0000313" key="1">
    <source>
        <dbReference type="EMBL" id="QDU25179.1"/>
    </source>
</evidence>
<dbReference type="AlphaFoldDB" id="A0A517Y4K3"/>
<dbReference type="KEGG" id="aagg:ETAA8_02410"/>
<name>A0A517Y4K3_9BACT</name>
<keyword evidence="2" id="KW-1185">Reference proteome</keyword>
<dbReference type="EMBL" id="CP036274">
    <property type="protein sequence ID" value="QDU25179.1"/>
    <property type="molecule type" value="Genomic_DNA"/>
</dbReference>
<sequence length="148" mass="16471">MPSLHDLITAVRAAAEGEPDAMITLTHHSDDSKWAQLLPEQINLSYPFCQSPTDLIAERNFPHNEKADAGLWDAGLFADFNTSSMTVDQLVQFLDAYLAAAFGTSSLDDFAVSFDVAERGTITAESKSEFLRKIVELKRYFEGRPNRN</sequence>
<dbReference type="RefSeq" id="WP_145083684.1">
    <property type="nucleotide sequence ID" value="NZ_CP036274.1"/>
</dbReference>
<dbReference type="Proteomes" id="UP000315017">
    <property type="component" value="Chromosome"/>
</dbReference>